<dbReference type="Proteomes" id="UP000265618">
    <property type="component" value="Unassembled WGS sequence"/>
</dbReference>
<keyword evidence="2" id="KW-1185">Reference proteome</keyword>
<proteinExistence type="predicted"/>
<comment type="caution">
    <text evidence="1">The sequence shown here is derived from an EMBL/GenBank/DDBJ whole genome shotgun (WGS) entry which is preliminary data.</text>
</comment>
<feature type="non-terminal residue" evidence="1">
    <location>
        <position position="160"/>
    </location>
</feature>
<protein>
    <submittedName>
        <fullName evidence="1">Uncharacterized protein</fullName>
    </submittedName>
</protein>
<dbReference type="EMBL" id="BDIP01007789">
    <property type="protein sequence ID" value="GIQ91477.1"/>
    <property type="molecule type" value="Genomic_DNA"/>
</dbReference>
<feature type="non-terminal residue" evidence="1">
    <location>
        <position position="1"/>
    </location>
</feature>
<accession>A0A9K3DAV8</accession>
<evidence type="ECO:0000313" key="2">
    <source>
        <dbReference type="Proteomes" id="UP000265618"/>
    </source>
</evidence>
<gene>
    <name evidence="1" type="ORF">KIPB_014751</name>
</gene>
<dbReference type="AlphaFoldDB" id="A0A9K3DAV8"/>
<reference evidence="1 2" key="1">
    <citation type="journal article" date="2018" name="PLoS ONE">
        <title>The draft genome of Kipferlia bialata reveals reductive genome evolution in fornicate parasites.</title>
        <authorList>
            <person name="Tanifuji G."/>
            <person name="Takabayashi S."/>
            <person name="Kume K."/>
            <person name="Takagi M."/>
            <person name="Nakayama T."/>
            <person name="Kamikawa R."/>
            <person name="Inagaki Y."/>
            <person name="Hashimoto T."/>
        </authorList>
    </citation>
    <scope>NUCLEOTIDE SEQUENCE [LARGE SCALE GENOMIC DNA]</scope>
    <source>
        <strain evidence="1">NY0173</strain>
    </source>
</reference>
<sequence>TGGANCAIVQFTTDSSNSNYEGWIVRYHSDPAYDTETAVETAAKGTFSNDRYIPFQYDTWFINPSAADTASVSVTCTGTTEQDADYLSVWSARCDGTTNTPTTLVTRASGTINLAETVNLDWTSTDTSVDNCVSVQFQTDGVTPQGADFSGITCTYTSTQ</sequence>
<organism evidence="1 2">
    <name type="scientific">Kipferlia bialata</name>
    <dbReference type="NCBI Taxonomy" id="797122"/>
    <lineage>
        <taxon>Eukaryota</taxon>
        <taxon>Metamonada</taxon>
        <taxon>Carpediemonas-like organisms</taxon>
        <taxon>Kipferlia</taxon>
    </lineage>
</organism>
<name>A0A9K3DAV8_9EUKA</name>
<evidence type="ECO:0000313" key="1">
    <source>
        <dbReference type="EMBL" id="GIQ91477.1"/>
    </source>
</evidence>